<dbReference type="AlphaFoldDB" id="A0AAV4LDW1"/>
<keyword evidence="2" id="KW-1185">Reference proteome</keyword>
<proteinExistence type="predicted"/>
<name>A0AAV4LDW1_9BACL</name>
<evidence type="ECO:0000313" key="1">
    <source>
        <dbReference type="EMBL" id="GIM45844.1"/>
    </source>
</evidence>
<dbReference type="Proteomes" id="UP001057291">
    <property type="component" value="Unassembled WGS sequence"/>
</dbReference>
<dbReference type="RefSeq" id="WP_282199010.1">
    <property type="nucleotide sequence ID" value="NZ_BOQE01000001.1"/>
</dbReference>
<dbReference type="EMBL" id="BOQE01000001">
    <property type="protein sequence ID" value="GIM45844.1"/>
    <property type="molecule type" value="Genomic_DNA"/>
</dbReference>
<comment type="caution">
    <text evidence="1">The sequence shown here is derived from an EMBL/GenBank/DDBJ whole genome shotgun (WGS) entry which is preliminary data.</text>
</comment>
<protein>
    <submittedName>
        <fullName evidence="1">Uncharacterized protein</fullName>
    </submittedName>
</protein>
<reference evidence="1" key="1">
    <citation type="journal article" date="2023" name="Int. J. Syst. Evol. Microbiol.">
        <title>Collibacillus ludicampi gen. nov., sp. nov., a new soil bacterium of the family Alicyclobacillaceae.</title>
        <authorList>
            <person name="Jojima T."/>
            <person name="Ioku Y."/>
            <person name="Fukuta Y."/>
            <person name="Shirasaka N."/>
            <person name="Matsumura Y."/>
            <person name="Mori M."/>
        </authorList>
    </citation>
    <scope>NUCLEOTIDE SEQUENCE</scope>
    <source>
        <strain evidence="1">TP075</strain>
    </source>
</reference>
<gene>
    <name evidence="1" type="ORF">DNHGIG_13930</name>
</gene>
<sequence>MGYPDLIGMSEIRTFGQNELAKRGFRYIKAPKPKEVIEYLDHGDKDDMLMRDYPRPKKE</sequence>
<organism evidence="1 2">
    <name type="scientific">Collibacillus ludicampi</name>
    <dbReference type="NCBI Taxonomy" id="2771369"/>
    <lineage>
        <taxon>Bacteria</taxon>
        <taxon>Bacillati</taxon>
        <taxon>Bacillota</taxon>
        <taxon>Bacilli</taxon>
        <taxon>Bacillales</taxon>
        <taxon>Alicyclobacillaceae</taxon>
        <taxon>Collibacillus</taxon>
    </lineage>
</organism>
<accession>A0AAV4LDW1</accession>
<evidence type="ECO:0000313" key="2">
    <source>
        <dbReference type="Proteomes" id="UP001057291"/>
    </source>
</evidence>